<keyword evidence="11" id="KW-1185">Reference proteome</keyword>
<evidence type="ECO:0000256" key="1">
    <source>
        <dbReference type="ARBA" id="ARBA00004123"/>
    </source>
</evidence>
<dbReference type="Gene3D" id="4.10.240.10">
    <property type="entry name" value="Zn(2)-C6 fungal-type DNA-binding domain"/>
    <property type="match status" value="1"/>
</dbReference>
<dbReference type="Pfam" id="PF00172">
    <property type="entry name" value="Zn_clus"/>
    <property type="match status" value="1"/>
</dbReference>
<gene>
    <name evidence="10" type="ORF">BASA50_010602</name>
</gene>
<sequence>MENYYSAYADTLNTMSVPSQLPSQPYSSRKRQTQSCDRCKSKKRRCDGDFPCSNCLKANAECTMLIEQKKRGPKRISDDQQGGGNCAPGYTRSNSVGDIGGVIDANANANTGGLEVPISGAYQSDATSPSAMSTGTPATNQQLRHPTKRTRQSLPLSLPPGAMAHREPSTSSEDQDSQLSFNQSHLQPLTRPIQDYVLSPITDSMHSTPHMHPISQGQLAIDMSNLSVPMASMPPQPDARSPALSFGESIPSIIVLGTKEYQGYQLSTADQPAIPSFIDQPLQQLQQSQLLNGSTPSLQQIPAQVQMQQLQQSQQIQQQQLRQNSISHSENMHSSLFEITEQNNGGLGQTMPPDITSLQSPITTDMFAGNYIKPSAFNPQGYIANTFNDANSIQIDPKVLSLYAQLNPKMTLDFESLLLQQPRKDDTVPSVDFPLMADSFLYGPANLTLTELPGIPANFFLHLISMFFTYYHPTFPIIQETLFFETLIPVNKHHQMLLNTIYAIGCHFSRNSLLYQAPFYTPQRAWEFFLDRAYAFIPSPESKQFISSESLSICQASLLLASCDFSLKRSRTWMIVGIGCRMAQKYELYHTESKPDFFSLFNGHRKIQVSSSLQERKRVWWGALLTDMFVSISTGQPLLLSEAEYVDTMIDTSTLLDRSPPKLSYGDNPGEENTQKTSVDPEKWKPFFSGFPKDTIFGASDFTSDRWSKQSLGFFQVNHLFSNLDESVHIIRLSYIVRRIIRALHAPEFPPLDQATPAAAGIQSICSHSEDVTRLHESLLVWYESLPLQLRLFYSLEAITTGDAQDLAKLFSIKEGERVSGLAVVLNLLLYTAFALLHQKNAEETAISFGDADDTGDSFQLKKTMPSATPSTHTKRDPPPFECLLHRSTVENLKVISCLHLSIGHNATFSNLCMDRTFHRQPPLPRLRRWFARLL</sequence>
<organism evidence="10 11">
    <name type="scientific">Batrachochytrium salamandrivorans</name>
    <dbReference type="NCBI Taxonomy" id="1357716"/>
    <lineage>
        <taxon>Eukaryota</taxon>
        <taxon>Fungi</taxon>
        <taxon>Fungi incertae sedis</taxon>
        <taxon>Chytridiomycota</taxon>
        <taxon>Chytridiomycota incertae sedis</taxon>
        <taxon>Chytridiomycetes</taxon>
        <taxon>Rhizophydiales</taxon>
        <taxon>Rhizophydiales incertae sedis</taxon>
        <taxon>Batrachochytrium</taxon>
    </lineage>
</organism>
<name>A0ABQ8EYJ5_9FUNG</name>
<evidence type="ECO:0000256" key="8">
    <source>
        <dbReference type="SAM" id="MobiDB-lite"/>
    </source>
</evidence>
<keyword evidence="4" id="KW-0805">Transcription regulation</keyword>
<accession>A0ABQ8EYJ5</accession>
<dbReference type="InterPro" id="IPR051615">
    <property type="entry name" value="Transcr_Regulatory_Elem"/>
</dbReference>
<keyword evidence="7" id="KW-0539">Nucleus</keyword>
<dbReference type="PROSITE" id="PS50048">
    <property type="entry name" value="ZN2_CY6_FUNGAL_2"/>
    <property type="match status" value="1"/>
</dbReference>
<dbReference type="SUPFAM" id="SSF57701">
    <property type="entry name" value="Zn2/Cys6 DNA-binding domain"/>
    <property type="match status" value="1"/>
</dbReference>
<dbReference type="SMART" id="SM00066">
    <property type="entry name" value="GAL4"/>
    <property type="match status" value="1"/>
</dbReference>
<dbReference type="Pfam" id="PF04082">
    <property type="entry name" value="Fungal_trans"/>
    <property type="match status" value="1"/>
</dbReference>
<feature type="domain" description="Zn(2)-C6 fungal-type" evidence="9">
    <location>
        <begin position="35"/>
        <end position="64"/>
    </location>
</feature>
<dbReference type="Proteomes" id="UP001648503">
    <property type="component" value="Unassembled WGS sequence"/>
</dbReference>
<dbReference type="PROSITE" id="PS00463">
    <property type="entry name" value="ZN2_CY6_FUNGAL_1"/>
    <property type="match status" value="1"/>
</dbReference>
<dbReference type="InterPro" id="IPR001138">
    <property type="entry name" value="Zn2Cys6_DnaBD"/>
</dbReference>
<dbReference type="CDD" id="cd12148">
    <property type="entry name" value="fungal_TF_MHR"/>
    <property type="match status" value="1"/>
</dbReference>
<comment type="caution">
    <text evidence="10">The sequence shown here is derived from an EMBL/GenBank/DDBJ whole genome shotgun (WGS) entry which is preliminary data.</text>
</comment>
<feature type="region of interest" description="Disordered" evidence="8">
    <location>
        <begin position="120"/>
        <end position="186"/>
    </location>
</feature>
<dbReference type="InterPro" id="IPR007219">
    <property type="entry name" value="XnlR_reg_dom"/>
</dbReference>
<reference evidence="10 11" key="1">
    <citation type="submission" date="2021-02" db="EMBL/GenBank/DDBJ databases">
        <title>Variation within the Batrachochytrium salamandrivorans European outbreak.</title>
        <authorList>
            <person name="Kelly M."/>
            <person name="Pasmans F."/>
            <person name="Shea T.P."/>
            <person name="Munoz J.F."/>
            <person name="Carranza S."/>
            <person name="Cuomo C.A."/>
            <person name="Martel A."/>
        </authorList>
    </citation>
    <scope>NUCLEOTIDE SEQUENCE [LARGE SCALE GENOMIC DNA]</scope>
    <source>
        <strain evidence="10 11">AMFP18/2</strain>
    </source>
</reference>
<dbReference type="PANTHER" id="PTHR31313:SF81">
    <property type="entry name" value="TY1 ENHANCER ACTIVATOR"/>
    <property type="match status" value="1"/>
</dbReference>
<protein>
    <recommendedName>
        <fullName evidence="9">Zn(2)-C6 fungal-type domain-containing protein</fullName>
    </recommendedName>
</protein>
<dbReference type="InterPro" id="IPR036864">
    <property type="entry name" value="Zn2-C6_fun-type_DNA-bd_sf"/>
</dbReference>
<keyword evidence="6" id="KW-0804">Transcription</keyword>
<dbReference type="CDD" id="cd00067">
    <property type="entry name" value="GAL4"/>
    <property type="match status" value="1"/>
</dbReference>
<evidence type="ECO:0000313" key="10">
    <source>
        <dbReference type="EMBL" id="KAH6588641.1"/>
    </source>
</evidence>
<feature type="compositionally biased region" description="Polar residues" evidence="8">
    <location>
        <begin position="15"/>
        <end position="27"/>
    </location>
</feature>
<evidence type="ECO:0000256" key="5">
    <source>
        <dbReference type="ARBA" id="ARBA00023125"/>
    </source>
</evidence>
<feature type="region of interest" description="Disordered" evidence="8">
    <location>
        <begin position="657"/>
        <end position="679"/>
    </location>
</feature>
<evidence type="ECO:0000256" key="7">
    <source>
        <dbReference type="ARBA" id="ARBA00023242"/>
    </source>
</evidence>
<evidence type="ECO:0000256" key="3">
    <source>
        <dbReference type="ARBA" id="ARBA00022833"/>
    </source>
</evidence>
<keyword evidence="5" id="KW-0238">DNA-binding</keyword>
<feature type="region of interest" description="Disordered" evidence="8">
    <location>
        <begin position="70"/>
        <end position="91"/>
    </location>
</feature>
<feature type="region of interest" description="Disordered" evidence="8">
    <location>
        <begin position="15"/>
        <end position="34"/>
    </location>
</feature>
<evidence type="ECO:0000256" key="2">
    <source>
        <dbReference type="ARBA" id="ARBA00022723"/>
    </source>
</evidence>
<proteinExistence type="predicted"/>
<dbReference type="SMART" id="SM00906">
    <property type="entry name" value="Fungal_trans"/>
    <property type="match status" value="1"/>
</dbReference>
<evidence type="ECO:0000313" key="11">
    <source>
        <dbReference type="Proteomes" id="UP001648503"/>
    </source>
</evidence>
<evidence type="ECO:0000256" key="6">
    <source>
        <dbReference type="ARBA" id="ARBA00023163"/>
    </source>
</evidence>
<evidence type="ECO:0000256" key="4">
    <source>
        <dbReference type="ARBA" id="ARBA00023015"/>
    </source>
</evidence>
<feature type="compositionally biased region" description="Polar residues" evidence="8">
    <location>
        <begin position="121"/>
        <end position="144"/>
    </location>
</feature>
<keyword evidence="2" id="KW-0479">Metal-binding</keyword>
<dbReference type="EMBL" id="JAFCIX010000496">
    <property type="protein sequence ID" value="KAH6588641.1"/>
    <property type="molecule type" value="Genomic_DNA"/>
</dbReference>
<comment type="subcellular location">
    <subcellularLocation>
        <location evidence="1">Nucleus</location>
    </subcellularLocation>
</comment>
<evidence type="ECO:0000259" key="9">
    <source>
        <dbReference type="PROSITE" id="PS50048"/>
    </source>
</evidence>
<feature type="compositionally biased region" description="Polar residues" evidence="8">
    <location>
        <begin position="169"/>
        <end position="186"/>
    </location>
</feature>
<keyword evidence="3" id="KW-0862">Zinc</keyword>
<dbReference type="PANTHER" id="PTHR31313">
    <property type="entry name" value="TY1 ENHANCER ACTIVATOR"/>
    <property type="match status" value="1"/>
</dbReference>